<dbReference type="RefSeq" id="WP_186282369.1">
    <property type="nucleotide sequence ID" value="NZ_JACMSF010000011.1"/>
</dbReference>
<dbReference type="EMBL" id="JACMSF010000011">
    <property type="protein sequence ID" value="MBC2902457.1"/>
    <property type="molecule type" value="Genomic_DNA"/>
</dbReference>
<accession>A0A7X1J6A5</accession>
<reference evidence="1 2" key="1">
    <citation type="submission" date="2020-08" db="EMBL/GenBank/DDBJ databases">
        <title>Streptomyces sp. PSKA01 genome sequencing and assembly.</title>
        <authorList>
            <person name="Mandal S."/>
            <person name="Maiti P.K."/>
            <person name="Das P."/>
        </authorList>
    </citation>
    <scope>NUCLEOTIDE SEQUENCE [LARGE SCALE GENOMIC DNA]</scope>
    <source>
        <strain evidence="1 2">PSKA01</strain>
    </source>
</reference>
<sequence length="107" mass="11895">MLTLRLLPEEELAGVADPERCVELAVPRSTADRIAVRTLRLTPADLVRLRTATDLALADIRNQVMRAEAAWRQRLGKWHAEGRAAVEANEPDTALLSRVLEGLRAFV</sequence>
<evidence type="ECO:0000313" key="1">
    <source>
        <dbReference type="EMBL" id="MBC2902457.1"/>
    </source>
</evidence>
<dbReference type="Proteomes" id="UP000584670">
    <property type="component" value="Unassembled WGS sequence"/>
</dbReference>
<protein>
    <submittedName>
        <fullName evidence="1">Uncharacterized protein</fullName>
    </submittedName>
</protein>
<dbReference type="AlphaFoldDB" id="A0A7X1J6A5"/>
<name>A0A7X1J6A5_9ACTN</name>
<organism evidence="1 2">
    <name type="scientific">Streptomyces cupreus</name>
    <dbReference type="NCBI Taxonomy" id="2759956"/>
    <lineage>
        <taxon>Bacteria</taxon>
        <taxon>Bacillati</taxon>
        <taxon>Actinomycetota</taxon>
        <taxon>Actinomycetes</taxon>
        <taxon>Kitasatosporales</taxon>
        <taxon>Streptomycetaceae</taxon>
        <taxon>Streptomyces</taxon>
    </lineage>
</organism>
<proteinExistence type="predicted"/>
<keyword evidence="2" id="KW-1185">Reference proteome</keyword>
<gene>
    <name evidence="1" type="ORF">H4N64_12705</name>
</gene>
<comment type="caution">
    <text evidence="1">The sequence shown here is derived from an EMBL/GenBank/DDBJ whole genome shotgun (WGS) entry which is preliminary data.</text>
</comment>
<evidence type="ECO:0000313" key="2">
    <source>
        <dbReference type="Proteomes" id="UP000584670"/>
    </source>
</evidence>